<evidence type="ECO:0000313" key="1">
    <source>
        <dbReference type="EMBL" id="KZN61562.1"/>
    </source>
</evidence>
<protein>
    <submittedName>
        <fullName evidence="1">Uncharacterized protein</fullName>
    </submittedName>
</protein>
<proteinExistence type="predicted"/>
<evidence type="ECO:0000313" key="2">
    <source>
        <dbReference type="Proteomes" id="UP000076661"/>
    </source>
</evidence>
<sequence>MIIRNITIKGHDYINVPANTETLIEMGLNEQEAAAEVNKAKVALAMEARKRAYHLESDPLFIEAIRKEAMGDLDGAAVARNLAVSLVEQIKSRYPVVDNA</sequence>
<dbReference type="AlphaFoldDB" id="A0A167JRK4"/>
<name>A0A167JRK4_9GAMM</name>
<dbReference type="PATRIC" id="fig|1365257.3.peg.4459"/>
<reference evidence="1 2" key="1">
    <citation type="submission" date="2013-07" db="EMBL/GenBank/DDBJ databases">
        <title>Comparative Genomic and Metabolomic Analysis of Twelve Strains of Pseudoalteromonas luteoviolacea.</title>
        <authorList>
            <person name="Vynne N.G."/>
            <person name="Mansson M."/>
            <person name="Gram L."/>
        </authorList>
    </citation>
    <scope>NUCLEOTIDE SEQUENCE [LARGE SCALE GENOMIC DNA]</scope>
    <source>
        <strain evidence="1 2">S4060-1</strain>
    </source>
</reference>
<dbReference type="RefSeq" id="WP_063382665.1">
    <property type="nucleotide sequence ID" value="NZ_AUXX01000045.1"/>
</dbReference>
<comment type="caution">
    <text evidence="1">The sequence shown here is derived from an EMBL/GenBank/DDBJ whole genome shotgun (WGS) entry which is preliminary data.</text>
</comment>
<gene>
    <name evidence="1" type="ORF">N478_05710</name>
</gene>
<dbReference type="Proteomes" id="UP000076661">
    <property type="component" value="Unassembled WGS sequence"/>
</dbReference>
<accession>A0A167JRK4</accession>
<organism evidence="1 2">
    <name type="scientific">Pseudoalteromonas luteoviolacea S4060-1</name>
    <dbReference type="NCBI Taxonomy" id="1365257"/>
    <lineage>
        <taxon>Bacteria</taxon>
        <taxon>Pseudomonadati</taxon>
        <taxon>Pseudomonadota</taxon>
        <taxon>Gammaproteobacteria</taxon>
        <taxon>Alteromonadales</taxon>
        <taxon>Pseudoalteromonadaceae</taxon>
        <taxon>Pseudoalteromonas</taxon>
    </lineage>
</organism>
<dbReference type="EMBL" id="AUXX01000045">
    <property type="protein sequence ID" value="KZN61562.1"/>
    <property type="molecule type" value="Genomic_DNA"/>
</dbReference>